<keyword evidence="4" id="KW-1185">Reference proteome</keyword>
<dbReference type="PANTHER" id="PTHR12722">
    <property type="entry name" value="XAP-5 PROTEIN-RELATED"/>
    <property type="match status" value="1"/>
</dbReference>
<gene>
    <name evidence="3" type="ORF">PBRASI_LOCUS5332</name>
</gene>
<reference evidence="3" key="1">
    <citation type="submission" date="2021-06" db="EMBL/GenBank/DDBJ databases">
        <authorList>
            <person name="Kallberg Y."/>
            <person name="Tangrot J."/>
            <person name="Rosling A."/>
        </authorList>
    </citation>
    <scope>NUCLEOTIDE SEQUENCE</scope>
    <source>
        <strain evidence="3">BR232B</strain>
    </source>
</reference>
<dbReference type="EMBL" id="CAJVPI010000612">
    <property type="protein sequence ID" value="CAG8555846.1"/>
    <property type="molecule type" value="Genomic_DNA"/>
</dbReference>
<feature type="region of interest" description="Disordered" evidence="1">
    <location>
        <begin position="83"/>
        <end position="105"/>
    </location>
</feature>
<dbReference type="PANTHER" id="PTHR12722:SF0">
    <property type="entry name" value="PROTEIN FAM50A"/>
    <property type="match status" value="1"/>
</dbReference>
<dbReference type="InterPro" id="IPR007005">
    <property type="entry name" value="XAP5"/>
</dbReference>
<feature type="domain" description="FAM50A/XAP5 C-terminal" evidence="2">
    <location>
        <begin position="189"/>
        <end position="325"/>
    </location>
</feature>
<dbReference type="Pfam" id="PF04921">
    <property type="entry name" value="XAP5"/>
    <property type="match status" value="1"/>
</dbReference>
<accession>A0A9N9B9S9</accession>
<evidence type="ECO:0000313" key="3">
    <source>
        <dbReference type="EMBL" id="CAG8555846.1"/>
    </source>
</evidence>
<feature type="compositionally biased region" description="Basic and acidic residues" evidence="1">
    <location>
        <begin position="83"/>
        <end position="98"/>
    </location>
</feature>
<comment type="caution">
    <text evidence="3">The sequence shown here is derived from an EMBL/GenBank/DDBJ whole genome shotgun (WGS) entry which is preliminary data.</text>
</comment>
<protein>
    <submittedName>
        <fullName evidence="3">6405_t:CDS:1</fullName>
    </submittedName>
</protein>
<dbReference type="GO" id="GO:0006325">
    <property type="term" value="P:chromatin organization"/>
    <property type="evidence" value="ECO:0007669"/>
    <property type="project" value="TreeGrafter"/>
</dbReference>
<proteinExistence type="predicted"/>
<dbReference type="GO" id="GO:0005634">
    <property type="term" value="C:nucleus"/>
    <property type="evidence" value="ECO:0007669"/>
    <property type="project" value="InterPro"/>
</dbReference>
<dbReference type="InterPro" id="IPR048337">
    <property type="entry name" value="FAM50A/XAP5_C"/>
</dbReference>
<dbReference type="OrthoDB" id="1562195at2759"/>
<evidence type="ECO:0000256" key="1">
    <source>
        <dbReference type="SAM" id="MobiDB-lite"/>
    </source>
</evidence>
<name>A0A9N9B9S9_9GLOM</name>
<dbReference type="Proteomes" id="UP000789739">
    <property type="component" value="Unassembled WGS sequence"/>
</dbReference>
<feature type="region of interest" description="Disordered" evidence="1">
    <location>
        <begin position="1"/>
        <end position="23"/>
    </location>
</feature>
<evidence type="ECO:0000313" key="4">
    <source>
        <dbReference type="Proteomes" id="UP000789739"/>
    </source>
</evidence>
<evidence type="ECO:0000259" key="2">
    <source>
        <dbReference type="Pfam" id="PF04921"/>
    </source>
</evidence>
<dbReference type="AlphaFoldDB" id="A0A9N9B9S9"/>
<sequence length="332" mass="39015">MAEYKGASSEGQRQAMLEKQRAKMLSDFEKQREKITKDNQVNVTSSKFVTQNADVEGFLKKETVGLYKLEDFQKIRMEIEVQKEREAARTSELKTDKLKKSKKKKKPEVKLSFDIDGEEEVSADSKNSQTGDKRIGDSIESMPKKSKIGKNPSVDTSFLPDREREEQERREREQLRLEWLRKQEEVKNEKIQVTYSYWDGTGHRKTVTCKKGDTITQFLEKCRQQFHELRGVSVDNLIYVKEDLIIPHHYTFYDFIINKARGKSGPLFNFDVHDDVRLTHDATVEKDESHAGKVVERNWYEKNKHIFPASRWEVYDPEKNYGKYTIKDTNQN</sequence>
<organism evidence="3 4">
    <name type="scientific">Paraglomus brasilianum</name>
    <dbReference type="NCBI Taxonomy" id="144538"/>
    <lineage>
        <taxon>Eukaryota</taxon>
        <taxon>Fungi</taxon>
        <taxon>Fungi incertae sedis</taxon>
        <taxon>Mucoromycota</taxon>
        <taxon>Glomeromycotina</taxon>
        <taxon>Glomeromycetes</taxon>
        <taxon>Paraglomerales</taxon>
        <taxon>Paraglomeraceae</taxon>
        <taxon>Paraglomus</taxon>
    </lineage>
</organism>
<feature type="region of interest" description="Disordered" evidence="1">
    <location>
        <begin position="118"/>
        <end position="167"/>
    </location>
</feature>